<organism evidence="2 3">
    <name type="scientific">Diaporthe helianthi</name>
    <dbReference type="NCBI Taxonomy" id="158607"/>
    <lineage>
        <taxon>Eukaryota</taxon>
        <taxon>Fungi</taxon>
        <taxon>Dikarya</taxon>
        <taxon>Ascomycota</taxon>
        <taxon>Pezizomycotina</taxon>
        <taxon>Sordariomycetes</taxon>
        <taxon>Sordariomycetidae</taxon>
        <taxon>Diaporthales</taxon>
        <taxon>Diaporthaceae</taxon>
        <taxon>Diaporthe</taxon>
    </lineage>
</organism>
<proteinExistence type="predicted"/>
<feature type="compositionally biased region" description="Acidic residues" evidence="1">
    <location>
        <begin position="228"/>
        <end position="238"/>
    </location>
</feature>
<dbReference type="AlphaFoldDB" id="A0A2P5HU12"/>
<comment type="caution">
    <text evidence="2">The sequence shown here is derived from an EMBL/GenBank/DDBJ whole genome shotgun (WGS) entry which is preliminary data.</text>
</comment>
<dbReference type="EMBL" id="MAVT02000745">
    <property type="protein sequence ID" value="POS73726.1"/>
    <property type="molecule type" value="Genomic_DNA"/>
</dbReference>
<dbReference type="Proteomes" id="UP000094444">
    <property type="component" value="Unassembled WGS sequence"/>
</dbReference>
<gene>
    <name evidence="2" type="ORF">DHEL01_v207879</name>
</gene>
<reference evidence="2" key="1">
    <citation type="submission" date="2017-09" db="EMBL/GenBank/DDBJ databases">
        <title>Polyketide synthases of a Diaporthe helianthi virulent isolate.</title>
        <authorList>
            <person name="Baroncelli R."/>
        </authorList>
    </citation>
    <scope>NUCLEOTIDE SEQUENCE [LARGE SCALE GENOMIC DNA]</scope>
    <source>
        <strain evidence="2">7/96</strain>
    </source>
</reference>
<evidence type="ECO:0000256" key="1">
    <source>
        <dbReference type="SAM" id="MobiDB-lite"/>
    </source>
</evidence>
<name>A0A2P5HU12_DIAHE</name>
<sequence>MGVAWNAGADADLFQAVLAFSPPLTQIPPADREGIVAFMHSRGHTDATWDGIRNNRSSQNWDEPALVKDLLAAVVNHLNPSKQDILQIATKAKAMGGWQFTEGACYPSKGPSFKWDSAAERDLFAACLIAADEPKGATLAKAMEILKDNFGQRFTRRLLPTECNASPLGDPPNSHVSNQHLQKLKRKEGGGAPKKAAMPAKKRGNATADEDDSPKKKKRKTGKTEPVEPVDEDDDEAIEMQFKHEHDEEHGDI</sequence>
<feature type="compositionally biased region" description="Basic and acidic residues" evidence="1">
    <location>
        <begin position="241"/>
        <end position="253"/>
    </location>
</feature>
<accession>A0A2P5HU12</accession>
<dbReference type="STRING" id="158607.A0A2P5HU12"/>
<dbReference type="OrthoDB" id="4525115at2759"/>
<dbReference type="InParanoid" id="A0A2P5HU12"/>
<evidence type="ECO:0000313" key="2">
    <source>
        <dbReference type="EMBL" id="POS73726.1"/>
    </source>
</evidence>
<keyword evidence="3" id="KW-1185">Reference proteome</keyword>
<protein>
    <submittedName>
        <fullName evidence="2">Uncharacterized protein</fullName>
    </submittedName>
</protein>
<feature type="region of interest" description="Disordered" evidence="1">
    <location>
        <begin position="162"/>
        <end position="253"/>
    </location>
</feature>
<evidence type="ECO:0000313" key="3">
    <source>
        <dbReference type="Proteomes" id="UP000094444"/>
    </source>
</evidence>